<name>A0A068SAT5_9FUNG</name>
<sequence>MSNHSSNFSAGRLPPIDSKEYPPSQGSSSSNAPPARFSDHLPTQQSHLANVRLPASQPVKQELDNVLAPIGGPSSQQQPPAHVATTQQPPPPSSSSSSGNVPESSSFTSQPHDPQAQRRRGDSQSPRSYLDAHVVPTLLEGMKLVVTKRPSDPLAFLGQYLLDCSANMKNETHRPSSSIQSRPPPPPPPSSSSSQQQQLPSLSAELPQSMFIKKEQP</sequence>
<comment type="caution">
    <text evidence="5">The sequence shown here is derived from an EMBL/GenBank/DDBJ whole genome shotgun (WGS) entry which is preliminary data.</text>
</comment>
<evidence type="ECO:0000256" key="2">
    <source>
        <dbReference type="ARBA" id="ARBA00010849"/>
    </source>
</evidence>
<evidence type="ECO:0000256" key="4">
    <source>
        <dbReference type="SAM" id="MobiDB-lite"/>
    </source>
</evidence>
<evidence type="ECO:0008006" key="7">
    <source>
        <dbReference type="Google" id="ProtNLM"/>
    </source>
</evidence>
<dbReference type="AlphaFoldDB" id="A0A068SAT5"/>
<accession>A0A068SAT5</accession>
<gene>
    <name evidence="5" type="ORF">LCOR_09872.1</name>
</gene>
<keyword evidence="3" id="KW-0539">Nucleus</keyword>
<protein>
    <recommendedName>
        <fullName evidence="7">Dpy-30 domain-containing protein</fullName>
    </recommendedName>
</protein>
<reference evidence="5" key="1">
    <citation type="submission" date="2013-08" db="EMBL/GenBank/DDBJ databases">
        <title>Gene expansion shapes genome architecture in the human pathogen Lichtheimia corymbifera: an evolutionary genomics analysis in the ancient terrestrial Mucorales (Mucoromycotina).</title>
        <authorList>
            <person name="Schwartze V.U."/>
            <person name="Winter S."/>
            <person name="Shelest E."/>
            <person name="Marcet-Houben M."/>
            <person name="Horn F."/>
            <person name="Wehner S."/>
            <person name="Hoffmann K."/>
            <person name="Riege K."/>
            <person name="Sammeth M."/>
            <person name="Nowrousian M."/>
            <person name="Valiante V."/>
            <person name="Linde J."/>
            <person name="Jacobsen I.D."/>
            <person name="Marz M."/>
            <person name="Brakhage A.A."/>
            <person name="Gabaldon T."/>
            <person name="Bocker S."/>
            <person name="Voigt K."/>
        </authorList>
    </citation>
    <scope>NUCLEOTIDE SEQUENCE [LARGE SCALE GENOMIC DNA]</scope>
    <source>
        <strain evidence="5">FSU 9682</strain>
    </source>
</reference>
<evidence type="ECO:0000256" key="1">
    <source>
        <dbReference type="ARBA" id="ARBA00004123"/>
    </source>
</evidence>
<dbReference type="InterPro" id="IPR049629">
    <property type="entry name" value="DPY30_SDC1_DD"/>
</dbReference>
<comment type="subcellular location">
    <subcellularLocation>
        <location evidence="1">Nucleus</location>
    </subcellularLocation>
</comment>
<dbReference type="CDD" id="cd22965">
    <property type="entry name" value="DD_DPY30_SDC1"/>
    <property type="match status" value="1"/>
</dbReference>
<dbReference type="Proteomes" id="UP000027586">
    <property type="component" value="Unassembled WGS sequence"/>
</dbReference>
<feature type="region of interest" description="Disordered" evidence="4">
    <location>
        <begin position="1"/>
        <end position="129"/>
    </location>
</feature>
<evidence type="ECO:0000313" key="6">
    <source>
        <dbReference type="Proteomes" id="UP000027586"/>
    </source>
</evidence>
<dbReference type="InterPro" id="IPR007858">
    <property type="entry name" value="Dpy-30_motif"/>
</dbReference>
<feature type="compositionally biased region" description="Low complexity" evidence="4">
    <location>
        <begin position="71"/>
        <end position="80"/>
    </location>
</feature>
<feature type="compositionally biased region" description="Low complexity" evidence="4">
    <location>
        <begin position="94"/>
        <end position="106"/>
    </location>
</feature>
<dbReference type="GO" id="GO:0005634">
    <property type="term" value="C:nucleus"/>
    <property type="evidence" value="ECO:0007669"/>
    <property type="project" value="UniProtKB-SubCell"/>
</dbReference>
<proteinExistence type="inferred from homology"/>
<dbReference type="OrthoDB" id="417678at2759"/>
<evidence type="ECO:0000313" key="5">
    <source>
        <dbReference type="EMBL" id="CDH59035.1"/>
    </source>
</evidence>
<organism evidence="5 6">
    <name type="scientific">Lichtheimia corymbifera JMRC:FSU:9682</name>
    <dbReference type="NCBI Taxonomy" id="1263082"/>
    <lineage>
        <taxon>Eukaryota</taxon>
        <taxon>Fungi</taxon>
        <taxon>Fungi incertae sedis</taxon>
        <taxon>Mucoromycota</taxon>
        <taxon>Mucoromycotina</taxon>
        <taxon>Mucoromycetes</taxon>
        <taxon>Mucorales</taxon>
        <taxon>Lichtheimiaceae</taxon>
        <taxon>Lichtheimia</taxon>
    </lineage>
</organism>
<comment type="similarity">
    <text evidence="2">Belongs to the dpy-30 family.</text>
</comment>
<feature type="region of interest" description="Disordered" evidence="4">
    <location>
        <begin position="168"/>
        <end position="217"/>
    </location>
</feature>
<keyword evidence="6" id="KW-1185">Reference proteome</keyword>
<dbReference type="STRING" id="1263082.A0A068SAT5"/>
<dbReference type="Gene3D" id="1.20.890.10">
    <property type="entry name" value="cAMP-dependent protein kinase regulatory subunit, dimerization-anchoring domain"/>
    <property type="match status" value="1"/>
</dbReference>
<evidence type="ECO:0000256" key="3">
    <source>
        <dbReference type="ARBA" id="ARBA00023242"/>
    </source>
</evidence>
<dbReference type="EMBL" id="CBTN010000064">
    <property type="protein sequence ID" value="CDH59035.1"/>
    <property type="molecule type" value="Genomic_DNA"/>
</dbReference>
<dbReference type="VEuPathDB" id="FungiDB:LCOR_09872.1"/>
<dbReference type="Pfam" id="PF05186">
    <property type="entry name" value="Dpy-30"/>
    <property type="match status" value="1"/>
</dbReference>
<feature type="compositionally biased region" description="Low complexity" evidence="4">
    <location>
        <begin position="191"/>
        <end position="209"/>
    </location>
</feature>